<dbReference type="GO" id="GO:0005634">
    <property type="term" value="C:nucleus"/>
    <property type="evidence" value="ECO:0007669"/>
    <property type="project" value="UniProtKB-SubCell"/>
</dbReference>
<dbReference type="Pfam" id="PF07967">
    <property type="entry name" value="zf-C3HC"/>
    <property type="match status" value="1"/>
</dbReference>
<accession>A0A6A4HY43</accession>
<dbReference type="InterPro" id="IPR013909">
    <property type="entry name" value="NuBaID_C"/>
</dbReference>
<evidence type="ECO:0000256" key="6">
    <source>
        <dbReference type="SAM" id="MobiDB-lite"/>
    </source>
</evidence>
<evidence type="ECO:0000256" key="3">
    <source>
        <dbReference type="ARBA" id="ARBA00022771"/>
    </source>
</evidence>
<feature type="domain" description="C3HC-type" evidence="7">
    <location>
        <begin position="124"/>
        <end position="238"/>
    </location>
</feature>
<evidence type="ECO:0000259" key="7">
    <source>
        <dbReference type="Pfam" id="PF07967"/>
    </source>
</evidence>
<dbReference type="AlphaFoldDB" id="A0A6A4HY43"/>
<feature type="domain" description="NuBaID C-terminal" evidence="8">
    <location>
        <begin position="360"/>
        <end position="429"/>
    </location>
</feature>
<evidence type="ECO:0000256" key="4">
    <source>
        <dbReference type="ARBA" id="ARBA00022833"/>
    </source>
</evidence>
<dbReference type="GO" id="GO:0008270">
    <property type="term" value="F:zinc ion binding"/>
    <property type="evidence" value="ECO:0007669"/>
    <property type="project" value="UniProtKB-KW"/>
</dbReference>
<keyword evidence="4" id="KW-0862">Zinc</keyword>
<evidence type="ECO:0000259" key="8">
    <source>
        <dbReference type="Pfam" id="PF08600"/>
    </source>
</evidence>
<comment type="subcellular location">
    <subcellularLocation>
        <location evidence="1">Nucleus</location>
    </subcellularLocation>
</comment>
<dbReference type="Pfam" id="PF08600">
    <property type="entry name" value="NuBaID_C"/>
    <property type="match status" value="1"/>
</dbReference>
<feature type="compositionally biased region" description="Polar residues" evidence="6">
    <location>
        <begin position="312"/>
        <end position="322"/>
    </location>
</feature>
<protein>
    <submittedName>
        <fullName evidence="9">Zf-C3HC-domain-containing protein</fullName>
    </submittedName>
</protein>
<evidence type="ECO:0000256" key="1">
    <source>
        <dbReference type="ARBA" id="ARBA00004123"/>
    </source>
</evidence>
<feature type="region of interest" description="Disordered" evidence="6">
    <location>
        <begin position="438"/>
        <end position="463"/>
    </location>
</feature>
<feature type="compositionally biased region" description="Polar residues" evidence="6">
    <location>
        <begin position="438"/>
        <end position="457"/>
    </location>
</feature>
<keyword evidence="3" id="KW-0863">Zinc-finger</keyword>
<proteinExistence type="predicted"/>
<sequence>MSDPNSQSTDTIRATKRKLDDAFQSLDDAVEPNESIAQASPSKKPFTARSIYSTLTKYGIKTNNSDASKSSLGSHFGSLSKNTPNLSAILSRAATKKRKAFPQQPGESSSATPLSPLADYRPSSIPSFLARLETFKLATYANKPPALDAVAAAKCGWINDGKDRLVCGMCNASWVVAGKEGMSRDAANAFIEKQRASLVQAHKNGCPWRTRQCDDSIYRIPLQSPASTVQNIKMNAATLDTVLQDVEVKHPLTSSQLNSLLSVISSFESSNEIPPDPSEPSSSSSKPPPEPSQTAIVTSLFGWSLAPERSRPTSVSRSNSRIPSAARTPTSRASSVAPGMSPDKSRPLLRSAASQAMARDTSLVHCVLCQRRVGLWAFAPPNQPTATPTSPEAPDASSSLQPPKRAGSIMTRRQFDLLKEHRSYCPYVVRSTVVPSLPNSPSVASVSTPRISGTHVRSSSSTSQLNGISAVRPGVNASEGWRAVLTVVLRYRMAQRYQLSRIEGAFGSEEVNGQDMEVDDGVEVMVQGVKARGGNDLLKYVKGLLG</sequence>
<reference evidence="9" key="1">
    <citation type="journal article" date="2019" name="Environ. Microbiol.">
        <title>Fungal ecological strategies reflected in gene transcription - a case study of two litter decomposers.</title>
        <authorList>
            <person name="Barbi F."/>
            <person name="Kohler A."/>
            <person name="Barry K."/>
            <person name="Baskaran P."/>
            <person name="Daum C."/>
            <person name="Fauchery L."/>
            <person name="Ihrmark K."/>
            <person name="Kuo A."/>
            <person name="LaButti K."/>
            <person name="Lipzen A."/>
            <person name="Morin E."/>
            <person name="Grigoriev I.V."/>
            <person name="Henrissat B."/>
            <person name="Lindahl B."/>
            <person name="Martin F."/>
        </authorList>
    </citation>
    <scope>NUCLEOTIDE SEQUENCE</scope>
    <source>
        <strain evidence="9">JB14</strain>
    </source>
</reference>
<name>A0A6A4HY43_9AGAR</name>
<evidence type="ECO:0000313" key="9">
    <source>
        <dbReference type="EMBL" id="KAE9401495.1"/>
    </source>
</evidence>
<feature type="compositionally biased region" description="Polar residues" evidence="6">
    <location>
        <begin position="384"/>
        <end position="401"/>
    </location>
</feature>
<keyword evidence="2" id="KW-0479">Metal-binding</keyword>
<dbReference type="OrthoDB" id="2592092at2759"/>
<evidence type="ECO:0000256" key="5">
    <source>
        <dbReference type="ARBA" id="ARBA00023242"/>
    </source>
</evidence>
<feature type="region of interest" description="Disordered" evidence="6">
    <location>
        <begin position="380"/>
        <end position="408"/>
    </location>
</feature>
<keyword evidence="5" id="KW-0539">Nucleus</keyword>
<feature type="non-terminal residue" evidence="9">
    <location>
        <position position="1"/>
    </location>
</feature>
<keyword evidence="10" id="KW-1185">Reference proteome</keyword>
<feature type="region of interest" description="Disordered" evidence="6">
    <location>
        <begin position="307"/>
        <end position="353"/>
    </location>
</feature>
<dbReference type="InterPro" id="IPR012935">
    <property type="entry name" value="NuBaID_N"/>
</dbReference>
<organism evidence="9 10">
    <name type="scientific">Gymnopus androsaceus JB14</name>
    <dbReference type="NCBI Taxonomy" id="1447944"/>
    <lineage>
        <taxon>Eukaryota</taxon>
        <taxon>Fungi</taxon>
        <taxon>Dikarya</taxon>
        <taxon>Basidiomycota</taxon>
        <taxon>Agaricomycotina</taxon>
        <taxon>Agaricomycetes</taxon>
        <taxon>Agaricomycetidae</taxon>
        <taxon>Agaricales</taxon>
        <taxon>Marasmiineae</taxon>
        <taxon>Omphalotaceae</taxon>
        <taxon>Gymnopus</taxon>
    </lineage>
</organism>
<evidence type="ECO:0000313" key="10">
    <source>
        <dbReference type="Proteomes" id="UP000799118"/>
    </source>
</evidence>
<dbReference type="EMBL" id="ML769445">
    <property type="protein sequence ID" value="KAE9401495.1"/>
    <property type="molecule type" value="Genomic_DNA"/>
</dbReference>
<feature type="region of interest" description="Disordered" evidence="6">
    <location>
        <begin position="268"/>
        <end position="294"/>
    </location>
</feature>
<evidence type="ECO:0000256" key="2">
    <source>
        <dbReference type="ARBA" id="ARBA00022723"/>
    </source>
</evidence>
<dbReference type="PANTHER" id="PTHR15835:SF6">
    <property type="entry name" value="ZINC FINGER C3HC-TYPE PROTEIN 1"/>
    <property type="match status" value="1"/>
</dbReference>
<feature type="compositionally biased region" description="Low complexity" evidence="6">
    <location>
        <begin position="268"/>
        <end position="285"/>
    </location>
</feature>
<feature type="region of interest" description="Disordered" evidence="6">
    <location>
        <begin position="94"/>
        <end position="117"/>
    </location>
</feature>
<dbReference type="PANTHER" id="PTHR15835">
    <property type="entry name" value="NUCLEAR-INTERACTING PARTNER OF ALK"/>
    <property type="match status" value="1"/>
</dbReference>
<dbReference type="Proteomes" id="UP000799118">
    <property type="component" value="Unassembled WGS sequence"/>
</dbReference>
<feature type="compositionally biased region" description="Low complexity" evidence="6">
    <location>
        <begin position="323"/>
        <end position="337"/>
    </location>
</feature>
<gene>
    <name evidence="9" type="ORF">BT96DRAFT_856446</name>
</gene>